<dbReference type="InterPro" id="IPR001303">
    <property type="entry name" value="Aldolase_II/adducin_N"/>
</dbReference>
<dbReference type="EMBL" id="VBAO01000026">
    <property type="protein sequence ID" value="TMI84544.1"/>
    <property type="molecule type" value="Genomic_DNA"/>
</dbReference>
<evidence type="ECO:0000259" key="4">
    <source>
        <dbReference type="SMART" id="SM01007"/>
    </source>
</evidence>
<proteinExistence type="predicted"/>
<dbReference type="InterPro" id="IPR050197">
    <property type="entry name" value="Aldolase_class_II_sugar_metab"/>
</dbReference>
<sequence>MARRARSQERSKAIERRLREQVAACTRLLNDLGILGYSGHVGARLPGRDAFLVQSFDQSRAAIRPDDLLICDFDGSALGGPAGVRPPSEVYLHAEILRVRHDVHAVAHFHHDPSIVFTLVDRIPLRPVKNHAARWASGIPVHPDPSHVSDPARGRAAARSLGPHHAMLIRAHGQVVTAETVPALLVDCVHFVENAEAMYRAASLGAVRPLTADEIARFLRGFDRDRHVAKPPGRCPVKRHGEDASRILRKQRG</sequence>
<keyword evidence="1" id="KW-0479">Metal-binding</keyword>
<dbReference type="GO" id="GO:0005829">
    <property type="term" value="C:cytosol"/>
    <property type="evidence" value="ECO:0007669"/>
    <property type="project" value="TreeGrafter"/>
</dbReference>
<dbReference type="PANTHER" id="PTHR22789:SF0">
    <property type="entry name" value="3-OXO-TETRONATE 4-PHOSPHATE DECARBOXYLASE-RELATED"/>
    <property type="match status" value="1"/>
</dbReference>
<comment type="caution">
    <text evidence="5">The sequence shown here is derived from an EMBL/GenBank/DDBJ whole genome shotgun (WGS) entry which is preliminary data.</text>
</comment>
<dbReference type="GO" id="GO:0016832">
    <property type="term" value="F:aldehyde-lyase activity"/>
    <property type="evidence" value="ECO:0007669"/>
    <property type="project" value="TreeGrafter"/>
</dbReference>
<dbReference type="GO" id="GO:0046872">
    <property type="term" value="F:metal ion binding"/>
    <property type="evidence" value="ECO:0007669"/>
    <property type="project" value="UniProtKB-KW"/>
</dbReference>
<dbReference type="Pfam" id="PF00596">
    <property type="entry name" value="Aldolase_II"/>
    <property type="match status" value="1"/>
</dbReference>
<dbReference type="InterPro" id="IPR036409">
    <property type="entry name" value="Aldolase_II/adducin_N_sf"/>
</dbReference>
<protein>
    <submittedName>
        <fullName evidence="5">Class II aldolase/adducin family protein</fullName>
    </submittedName>
</protein>
<dbReference type="SMART" id="SM01007">
    <property type="entry name" value="Aldolase_II"/>
    <property type="match status" value="1"/>
</dbReference>
<dbReference type="Gene3D" id="3.40.225.10">
    <property type="entry name" value="Class II aldolase/adducin N-terminal domain"/>
    <property type="match status" value="1"/>
</dbReference>
<feature type="region of interest" description="Disordered" evidence="3">
    <location>
        <begin position="229"/>
        <end position="253"/>
    </location>
</feature>
<accession>A0A537JLZ4</accession>
<dbReference type="SUPFAM" id="SSF53639">
    <property type="entry name" value="AraD/HMP-PK domain-like"/>
    <property type="match status" value="1"/>
</dbReference>
<evidence type="ECO:0000256" key="1">
    <source>
        <dbReference type="ARBA" id="ARBA00022723"/>
    </source>
</evidence>
<evidence type="ECO:0000313" key="5">
    <source>
        <dbReference type="EMBL" id="TMI84544.1"/>
    </source>
</evidence>
<dbReference type="Proteomes" id="UP000320048">
    <property type="component" value="Unassembled WGS sequence"/>
</dbReference>
<feature type="domain" description="Class II aldolase/adducin N-terminal" evidence="4">
    <location>
        <begin position="20"/>
        <end position="199"/>
    </location>
</feature>
<organism evidence="5 6">
    <name type="scientific">Candidatus Segetimicrobium genomatis</name>
    <dbReference type="NCBI Taxonomy" id="2569760"/>
    <lineage>
        <taxon>Bacteria</taxon>
        <taxon>Bacillati</taxon>
        <taxon>Candidatus Sysuimicrobiota</taxon>
        <taxon>Candidatus Sysuimicrobiia</taxon>
        <taxon>Candidatus Sysuimicrobiales</taxon>
        <taxon>Candidatus Segetimicrobiaceae</taxon>
        <taxon>Candidatus Segetimicrobium</taxon>
    </lineage>
</organism>
<dbReference type="PANTHER" id="PTHR22789">
    <property type="entry name" value="FUCULOSE PHOSPHATE ALDOLASE"/>
    <property type="match status" value="1"/>
</dbReference>
<name>A0A537JLZ4_9BACT</name>
<gene>
    <name evidence="5" type="ORF">E6H04_01150</name>
</gene>
<keyword evidence="2" id="KW-0456">Lyase</keyword>
<evidence type="ECO:0000313" key="6">
    <source>
        <dbReference type="Proteomes" id="UP000320048"/>
    </source>
</evidence>
<evidence type="ECO:0000256" key="3">
    <source>
        <dbReference type="SAM" id="MobiDB-lite"/>
    </source>
</evidence>
<evidence type="ECO:0000256" key="2">
    <source>
        <dbReference type="ARBA" id="ARBA00023239"/>
    </source>
</evidence>
<dbReference type="GO" id="GO:0019323">
    <property type="term" value="P:pentose catabolic process"/>
    <property type="evidence" value="ECO:0007669"/>
    <property type="project" value="TreeGrafter"/>
</dbReference>
<reference evidence="5 6" key="1">
    <citation type="journal article" date="2019" name="Nat. Microbiol.">
        <title>Mediterranean grassland soil C-N compound turnover is dependent on rainfall and depth, and is mediated by genomically divergent microorganisms.</title>
        <authorList>
            <person name="Diamond S."/>
            <person name="Andeer P.F."/>
            <person name="Li Z."/>
            <person name="Crits-Christoph A."/>
            <person name="Burstein D."/>
            <person name="Anantharaman K."/>
            <person name="Lane K.R."/>
            <person name="Thomas B.C."/>
            <person name="Pan C."/>
            <person name="Northen T.R."/>
            <person name="Banfield J.F."/>
        </authorList>
    </citation>
    <scope>NUCLEOTIDE SEQUENCE [LARGE SCALE GENOMIC DNA]</scope>
    <source>
        <strain evidence="5">NP_7</strain>
    </source>
</reference>
<dbReference type="AlphaFoldDB" id="A0A537JLZ4"/>